<gene>
    <name evidence="4" type="ORF">GCM10010124_26080</name>
</gene>
<evidence type="ECO:0000259" key="3">
    <source>
        <dbReference type="Pfam" id="PF05065"/>
    </source>
</evidence>
<keyword evidence="5" id="KW-1185">Reference proteome</keyword>
<organism evidence="4 5">
    <name type="scientific">Pilimelia terevasa</name>
    <dbReference type="NCBI Taxonomy" id="53372"/>
    <lineage>
        <taxon>Bacteria</taxon>
        <taxon>Bacillati</taxon>
        <taxon>Actinomycetota</taxon>
        <taxon>Actinomycetes</taxon>
        <taxon>Micromonosporales</taxon>
        <taxon>Micromonosporaceae</taxon>
        <taxon>Pilimelia</taxon>
    </lineage>
</organism>
<reference evidence="4" key="2">
    <citation type="submission" date="2020-09" db="EMBL/GenBank/DDBJ databases">
        <authorList>
            <person name="Sun Q."/>
            <person name="Ohkuma M."/>
        </authorList>
    </citation>
    <scope>NUCLEOTIDE SEQUENCE</scope>
    <source>
        <strain evidence="4">JCM 3091</strain>
    </source>
</reference>
<dbReference type="EMBL" id="BMQC01000008">
    <property type="protein sequence ID" value="GGK32110.1"/>
    <property type="molecule type" value="Genomic_DNA"/>
</dbReference>
<evidence type="ECO:0000313" key="5">
    <source>
        <dbReference type="Proteomes" id="UP000662200"/>
    </source>
</evidence>
<dbReference type="AlphaFoldDB" id="A0A8J3BV33"/>
<evidence type="ECO:0000313" key="4">
    <source>
        <dbReference type="EMBL" id="GGK32110.1"/>
    </source>
</evidence>
<comment type="subcellular location">
    <subcellularLocation>
        <location evidence="1">Virion</location>
    </subcellularLocation>
</comment>
<evidence type="ECO:0000256" key="2">
    <source>
        <dbReference type="SAM" id="MobiDB-lite"/>
    </source>
</evidence>
<feature type="region of interest" description="Disordered" evidence="2">
    <location>
        <begin position="82"/>
        <end position="105"/>
    </location>
</feature>
<dbReference type="NCBIfam" id="TIGR01554">
    <property type="entry name" value="major_cap_HK97"/>
    <property type="match status" value="1"/>
</dbReference>
<comment type="caution">
    <text evidence="4">The sequence shown here is derived from an EMBL/GenBank/DDBJ whole genome shotgun (WGS) entry which is preliminary data.</text>
</comment>
<accession>A0A8J3BV33</accession>
<dbReference type="InterPro" id="IPR054612">
    <property type="entry name" value="Phage_capsid-like_C"/>
</dbReference>
<sequence>MTVMEFPRLKEAEGKLAAKQKELHGIFAEAGPDMDMGKVKSLPGDSAAKVAEIRSRNEELDDLGKQVEELKSLYDIAGRVQSQRREDAGHGEAGAEQGDTGSGRKAFKSFGDSFVESKAYKGRAPGSVGEVATIEVELKTLMETGAGWAPETTRTGKVVEYATRPIQVTDIIPHTTTSQAAVVYMEETTFTNAAAETAEAGTYPESALALTERSVTVRKIATWLPVTDEQLEDEPQARGYINNRLPFMLRQRLDGQILTGDGSAPNLRGLLNVSGIQTQAKGADPIPDAVYKAMTKIRVTGRATPTAAVFHPNDWQEVRLLRTTDGIYIWGSPTETGPERIWGLRVVQADGITENTGAVGDFANFSELAVRRGVDVQVTNAHSDFFIKGKQAIRADLRAALVFYRPAAFCTVTGL</sequence>
<dbReference type="SUPFAM" id="SSF56563">
    <property type="entry name" value="Major capsid protein gp5"/>
    <property type="match status" value="1"/>
</dbReference>
<dbReference type="Gene3D" id="3.30.2320.10">
    <property type="entry name" value="hypothetical protein PF0899 domain"/>
    <property type="match status" value="1"/>
</dbReference>
<proteinExistence type="predicted"/>
<reference evidence="4" key="1">
    <citation type="journal article" date="2014" name="Int. J. Syst. Evol. Microbiol.">
        <title>Complete genome sequence of Corynebacterium casei LMG S-19264T (=DSM 44701T), isolated from a smear-ripened cheese.</title>
        <authorList>
            <consortium name="US DOE Joint Genome Institute (JGI-PGF)"/>
            <person name="Walter F."/>
            <person name="Albersmeier A."/>
            <person name="Kalinowski J."/>
            <person name="Ruckert C."/>
        </authorList>
    </citation>
    <scope>NUCLEOTIDE SEQUENCE</scope>
    <source>
        <strain evidence="4">JCM 3091</strain>
    </source>
</reference>
<dbReference type="InterPro" id="IPR024455">
    <property type="entry name" value="Phage_capsid"/>
</dbReference>
<dbReference type="Gene3D" id="3.30.2400.10">
    <property type="entry name" value="Major capsid protein gp5"/>
    <property type="match status" value="1"/>
</dbReference>
<protein>
    <recommendedName>
        <fullName evidence="3">Phage capsid-like C-terminal domain-containing protein</fullName>
    </recommendedName>
</protein>
<evidence type="ECO:0000256" key="1">
    <source>
        <dbReference type="ARBA" id="ARBA00004328"/>
    </source>
</evidence>
<feature type="domain" description="Phage capsid-like C-terminal" evidence="3">
    <location>
        <begin position="167"/>
        <end position="413"/>
    </location>
</feature>
<name>A0A8J3BV33_9ACTN</name>
<dbReference type="Proteomes" id="UP000662200">
    <property type="component" value="Unassembled WGS sequence"/>
</dbReference>
<dbReference type="Pfam" id="PF05065">
    <property type="entry name" value="Phage_capsid"/>
    <property type="match status" value="1"/>
</dbReference>